<dbReference type="Pfam" id="PF07727">
    <property type="entry name" value="RVT_2"/>
    <property type="match status" value="2"/>
</dbReference>
<comment type="caution">
    <text evidence="2">The sequence shown here is derived from an EMBL/GenBank/DDBJ whole genome shotgun (WGS) entry which is preliminary data.</text>
</comment>
<evidence type="ECO:0000313" key="2">
    <source>
        <dbReference type="EMBL" id="KAK6146470.1"/>
    </source>
</evidence>
<accession>A0ABR0WJZ9</accession>
<feature type="domain" description="Reverse transcriptase Ty1/copia-type" evidence="1">
    <location>
        <begin position="121"/>
        <end position="167"/>
    </location>
</feature>
<protein>
    <recommendedName>
        <fullName evidence="1">Reverse transcriptase Ty1/copia-type domain-containing protein</fullName>
    </recommendedName>
</protein>
<dbReference type="InterPro" id="IPR013103">
    <property type="entry name" value="RVT_2"/>
</dbReference>
<keyword evidence="3" id="KW-1185">Reference proteome</keyword>
<dbReference type="EMBL" id="JABTTQ020000011">
    <property type="protein sequence ID" value="KAK6146470.1"/>
    <property type="molecule type" value="Genomic_DNA"/>
</dbReference>
<proteinExistence type="predicted"/>
<evidence type="ECO:0000259" key="1">
    <source>
        <dbReference type="Pfam" id="PF07727"/>
    </source>
</evidence>
<feature type="domain" description="Reverse transcriptase Ty1/copia-type" evidence="1">
    <location>
        <begin position="23"/>
        <end position="118"/>
    </location>
</feature>
<organism evidence="2 3">
    <name type="scientific">Rehmannia glutinosa</name>
    <name type="common">Chinese foxglove</name>
    <dbReference type="NCBI Taxonomy" id="99300"/>
    <lineage>
        <taxon>Eukaryota</taxon>
        <taxon>Viridiplantae</taxon>
        <taxon>Streptophyta</taxon>
        <taxon>Embryophyta</taxon>
        <taxon>Tracheophyta</taxon>
        <taxon>Spermatophyta</taxon>
        <taxon>Magnoliopsida</taxon>
        <taxon>eudicotyledons</taxon>
        <taxon>Gunneridae</taxon>
        <taxon>Pentapetalae</taxon>
        <taxon>asterids</taxon>
        <taxon>lamiids</taxon>
        <taxon>Lamiales</taxon>
        <taxon>Orobanchaceae</taxon>
        <taxon>Rehmannieae</taxon>
        <taxon>Rehmannia</taxon>
    </lineage>
</organism>
<sequence>MSDINSNKWQEATQSEIDSMYSNKVWTLMDLPQGIVPIGFKWVYKQNLGVDGEVATFKARLVAKGSTQKQGVDYDETFSPVVMLKFIRILLAISAYYDYEIWQMDVKTIFLNGNIKEKKVSGSAVAFVVLYVDDILLIGNDVSMLQSTRTWLSKQFSMKDLGEVSFYPRDKDL</sequence>
<evidence type="ECO:0000313" key="3">
    <source>
        <dbReference type="Proteomes" id="UP001318860"/>
    </source>
</evidence>
<dbReference type="Proteomes" id="UP001318860">
    <property type="component" value="Unassembled WGS sequence"/>
</dbReference>
<reference evidence="2 3" key="1">
    <citation type="journal article" date="2021" name="Comput. Struct. Biotechnol. J.">
        <title>De novo genome assembly of the potent medicinal plant Rehmannia glutinosa using nanopore technology.</title>
        <authorList>
            <person name="Ma L."/>
            <person name="Dong C."/>
            <person name="Song C."/>
            <person name="Wang X."/>
            <person name="Zheng X."/>
            <person name="Niu Y."/>
            <person name="Chen S."/>
            <person name="Feng W."/>
        </authorList>
    </citation>
    <scope>NUCLEOTIDE SEQUENCE [LARGE SCALE GENOMIC DNA]</scope>
    <source>
        <strain evidence="2">DH-2019</strain>
    </source>
</reference>
<name>A0ABR0WJZ9_REHGL</name>
<gene>
    <name evidence="2" type="ORF">DH2020_020339</name>
</gene>